<evidence type="ECO:0000313" key="3">
    <source>
        <dbReference type="EMBL" id="MDO1560132.1"/>
    </source>
</evidence>
<dbReference type="EMBL" id="JAUKTR010000005">
    <property type="protein sequence ID" value="MDO1560132.1"/>
    <property type="molecule type" value="Genomic_DNA"/>
</dbReference>
<dbReference type="SUPFAM" id="SSF53041">
    <property type="entry name" value="Resolvase-like"/>
    <property type="match status" value="1"/>
</dbReference>
<protein>
    <submittedName>
        <fullName evidence="3">Recombinase family protein</fullName>
    </submittedName>
</protein>
<feature type="domain" description="Resolvase/invertase-type recombinase catalytic" evidence="1">
    <location>
        <begin position="2"/>
        <end position="149"/>
    </location>
</feature>
<dbReference type="Pfam" id="PF00239">
    <property type="entry name" value="Resolvase"/>
    <property type="match status" value="1"/>
</dbReference>
<dbReference type="RefSeq" id="WP_302110562.1">
    <property type="nucleotide sequence ID" value="NZ_JAUKTR010000005.1"/>
</dbReference>
<dbReference type="InterPro" id="IPR038109">
    <property type="entry name" value="DNA_bind_recomb_sf"/>
</dbReference>
<dbReference type="SMART" id="SM00857">
    <property type="entry name" value="Resolvase"/>
    <property type="match status" value="1"/>
</dbReference>
<dbReference type="InterPro" id="IPR006119">
    <property type="entry name" value="Resolv_N"/>
</dbReference>
<dbReference type="InterPro" id="IPR011109">
    <property type="entry name" value="DNA_bind_recombinase_dom"/>
</dbReference>
<feature type="domain" description="Recombinase" evidence="2">
    <location>
        <begin position="156"/>
        <end position="270"/>
    </location>
</feature>
<evidence type="ECO:0000259" key="2">
    <source>
        <dbReference type="PROSITE" id="PS51737"/>
    </source>
</evidence>
<dbReference type="Proteomes" id="UP001169063">
    <property type="component" value="Unassembled WGS sequence"/>
</dbReference>
<dbReference type="InterPro" id="IPR036162">
    <property type="entry name" value="Resolvase-like_N_sf"/>
</dbReference>
<dbReference type="InterPro" id="IPR050639">
    <property type="entry name" value="SSR_resolvase"/>
</dbReference>
<dbReference type="CDD" id="cd00338">
    <property type="entry name" value="Ser_Recombinase"/>
    <property type="match status" value="1"/>
</dbReference>
<dbReference type="Gene3D" id="3.90.1750.20">
    <property type="entry name" value="Putative Large Serine Recombinase, Chain B, Domain 2"/>
    <property type="match status" value="1"/>
</dbReference>
<gene>
    <name evidence="3" type="ORF">Q0812_11910</name>
</gene>
<sequence>MKYFLYCRKSTEAEDRQVMSIDSQRAELERAFLSNPGVRVVEVCVEARSAKAPGRPVFDAMIRRIEAGEAEGLIAWAPDRLARNSIDGGRLVYLLDTGGLKDLKFATYTFENNSQGKFMLNVMFGYSKYYSDNLSEVVKRGNRAKLERGWRPNQAPTGYLNDPATRTIVIDPARFDRIRQLFQLILQGESAVGAWRIAREVWQFRTRDSGRGGGLIQRNTVHQILTNPFYAGVIVWNGETHPGRHQPAVTPEEFEAVQRRIRRADNPRRHSFTYTGLIRCGACGWHLTAEHKTSRHGHRYTYYHCSRRPICKEPSVEVRHLERQIEDGLRAFALPAAIYAHVRKGLEDVERSRVRASEAELDDLDGQLRTLTDLRLREIITETEYLTDRSRLTAARARLSTGRSGPQGPDTVRYIEPAETVLAFSKYAMDWFSGGEEGDKREIVKTVTSNPVLEGKILRFEAAKPFRIVAEIGACPRLLGAMDTTQQPLVPPETLEALCATSYEWALEHPTQFERCRDRCRQHVGRLAA</sequence>
<keyword evidence="4" id="KW-1185">Reference proteome</keyword>
<evidence type="ECO:0000313" key="4">
    <source>
        <dbReference type="Proteomes" id="UP001169063"/>
    </source>
</evidence>
<dbReference type="Pfam" id="PF07508">
    <property type="entry name" value="Recombinase"/>
    <property type="match status" value="1"/>
</dbReference>
<comment type="caution">
    <text evidence="3">The sequence shown here is derived from an EMBL/GenBank/DDBJ whole genome shotgun (WGS) entry which is preliminary data.</text>
</comment>
<reference evidence="3" key="1">
    <citation type="submission" date="2023-07" db="EMBL/GenBank/DDBJ databases">
        <title>Brevundimonas soil sp. nov., isolated from the soil of chemical plant.</title>
        <authorList>
            <person name="Wu N."/>
        </authorList>
    </citation>
    <scope>NUCLEOTIDE SEQUENCE</scope>
    <source>
        <strain evidence="3">XZ-24</strain>
    </source>
</reference>
<dbReference type="PANTHER" id="PTHR30461:SF23">
    <property type="entry name" value="DNA RECOMBINASE-RELATED"/>
    <property type="match status" value="1"/>
</dbReference>
<dbReference type="Pfam" id="PF13408">
    <property type="entry name" value="Zn_ribbon_recom"/>
    <property type="match status" value="1"/>
</dbReference>
<dbReference type="PROSITE" id="PS51736">
    <property type="entry name" value="RECOMBINASES_3"/>
    <property type="match status" value="1"/>
</dbReference>
<organism evidence="3 4">
    <name type="scientific">Peiella sedimenti</name>
    <dbReference type="NCBI Taxonomy" id="3061083"/>
    <lineage>
        <taxon>Bacteria</taxon>
        <taxon>Pseudomonadati</taxon>
        <taxon>Pseudomonadota</taxon>
        <taxon>Alphaproteobacteria</taxon>
        <taxon>Caulobacterales</taxon>
        <taxon>Caulobacteraceae</taxon>
        <taxon>Peiella</taxon>
    </lineage>
</organism>
<accession>A0ABT8SNH7</accession>
<evidence type="ECO:0000259" key="1">
    <source>
        <dbReference type="PROSITE" id="PS51736"/>
    </source>
</evidence>
<dbReference type="PANTHER" id="PTHR30461">
    <property type="entry name" value="DNA-INVERTASE FROM LAMBDOID PROPHAGE"/>
    <property type="match status" value="1"/>
</dbReference>
<dbReference type="Gene3D" id="3.40.50.1390">
    <property type="entry name" value="Resolvase, N-terminal catalytic domain"/>
    <property type="match status" value="1"/>
</dbReference>
<proteinExistence type="predicted"/>
<name>A0ABT8SNH7_9CAUL</name>
<dbReference type="InterPro" id="IPR025827">
    <property type="entry name" value="Zn_ribbon_recom_dom"/>
</dbReference>
<dbReference type="PROSITE" id="PS51737">
    <property type="entry name" value="RECOMBINASE_DNA_BIND"/>
    <property type="match status" value="1"/>
</dbReference>